<proteinExistence type="predicted"/>
<reference evidence="2" key="1">
    <citation type="journal article" date="2019" name="Int. J. Syst. Evol. Microbiol.">
        <title>The Global Catalogue of Microorganisms (GCM) 10K type strain sequencing project: providing services to taxonomists for standard genome sequencing and annotation.</title>
        <authorList>
            <consortium name="The Broad Institute Genomics Platform"/>
            <consortium name="The Broad Institute Genome Sequencing Center for Infectious Disease"/>
            <person name="Wu L."/>
            <person name="Ma J."/>
        </authorList>
    </citation>
    <scope>NUCLEOTIDE SEQUENCE [LARGE SCALE GENOMIC DNA]</scope>
    <source>
        <strain evidence="2">CGMCC 1.15643</strain>
    </source>
</reference>
<evidence type="ECO:0000313" key="1">
    <source>
        <dbReference type="EMBL" id="MFC5291470.1"/>
    </source>
</evidence>
<dbReference type="RefSeq" id="WP_260349724.1">
    <property type="nucleotide sequence ID" value="NZ_JAOAOS010000026.1"/>
</dbReference>
<accession>A0ABW0F0X6</accession>
<keyword evidence="2" id="KW-1185">Reference proteome</keyword>
<evidence type="ECO:0000313" key="2">
    <source>
        <dbReference type="Proteomes" id="UP001595976"/>
    </source>
</evidence>
<gene>
    <name evidence="1" type="ORF">ACFPK2_00520</name>
</gene>
<comment type="caution">
    <text evidence="1">The sequence shown here is derived from an EMBL/GenBank/DDBJ whole genome shotgun (WGS) entry which is preliminary data.</text>
</comment>
<organism evidence="1 2">
    <name type="scientific">Bosea minatitlanensis</name>
    <dbReference type="NCBI Taxonomy" id="128782"/>
    <lineage>
        <taxon>Bacteria</taxon>
        <taxon>Pseudomonadati</taxon>
        <taxon>Pseudomonadota</taxon>
        <taxon>Alphaproteobacteria</taxon>
        <taxon>Hyphomicrobiales</taxon>
        <taxon>Boseaceae</taxon>
        <taxon>Bosea</taxon>
    </lineage>
</organism>
<sequence>MHGIFIGDRRIGTVAKFIGNKPGERWVAWSIHRPAGAPVHAQQRRFPRQRDAMAWLLARDAEEKC</sequence>
<dbReference type="EMBL" id="JBHSLI010000001">
    <property type="protein sequence ID" value="MFC5291470.1"/>
    <property type="molecule type" value="Genomic_DNA"/>
</dbReference>
<dbReference type="Proteomes" id="UP001595976">
    <property type="component" value="Unassembled WGS sequence"/>
</dbReference>
<name>A0ABW0F0X6_9HYPH</name>
<protein>
    <submittedName>
        <fullName evidence="1">Uncharacterized protein</fullName>
    </submittedName>
</protein>